<evidence type="ECO:0000256" key="4">
    <source>
        <dbReference type="PROSITE-ProRule" id="PRU00134"/>
    </source>
</evidence>
<dbReference type="AlphaFoldDB" id="A0A7S4GB43"/>
<accession>A0A7S4GB43</accession>
<feature type="domain" description="MYND-type" evidence="5">
    <location>
        <begin position="224"/>
        <end position="262"/>
    </location>
</feature>
<dbReference type="InterPro" id="IPR052298">
    <property type="entry name" value="ZMYND10"/>
</dbReference>
<evidence type="ECO:0000256" key="2">
    <source>
        <dbReference type="ARBA" id="ARBA00022771"/>
    </source>
</evidence>
<organism evidence="6">
    <name type="scientific">Eutreptiella gymnastica</name>
    <dbReference type="NCBI Taxonomy" id="73025"/>
    <lineage>
        <taxon>Eukaryota</taxon>
        <taxon>Discoba</taxon>
        <taxon>Euglenozoa</taxon>
        <taxon>Euglenida</taxon>
        <taxon>Spirocuta</taxon>
        <taxon>Euglenophyceae</taxon>
        <taxon>Eutreptiales</taxon>
        <taxon>Eutreptiaceae</taxon>
        <taxon>Eutreptiella</taxon>
    </lineage>
</organism>
<gene>
    <name evidence="6" type="ORF">EGYM00163_LOCUS42455</name>
</gene>
<dbReference type="Pfam" id="PF01753">
    <property type="entry name" value="zf-MYND"/>
    <property type="match status" value="1"/>
</dbReference>
<keyword evidence="3" id="KW-0862">Zinc</keyword>
<dbReference type="InterPro" id="IPR002893">
    <property type="entry name" value="Znf_MYND"/>
</dbReference>
<dbReference type="EMBL" id="HBJA01123265">
    <property type="protein sequence ID" value="CAE0831173.1"/>
    <property type="molecule type" value="Transcribed_RNA"/>
</dbReference>
<evidence type="ECO:0000313" key="6">
    <source>
        <dbReference type="EMBL" id="CAE0831173.1"/>
    </source>
</evidence>
<dbReference type="PROSITE" id="PS01360">
    <property type="entry name" value="ZF_MYND_1"/>
    <property type="match status" value="1"/>
</dbReference>
<dbReference type="GO" id="GO:0008270">
    <property type="term" value="F:zinc ion binding"/>
    <property type="evidence" value="ECO:0007669"/>
    <property type="project" value="UniProtKB-KW"/>
</dbReference>
<reference evidence="6" key="1">
    <citation type="submission" date="2021-01" db="EMBL/GenBank/DDBJ databases">
        <authorList>
            <person name="Corre E."/>
            <person name="Pelletier E."/>
            <person name="Niang G."/>
            <person name="Scheremetjew M."/>
            <person name="Finn R."/>
            <person name="Kale V."/>
            <person name="Holt S."/>
            <person name="Cochrane G."/>
            <person name="Meng A."/>
            <person name="Brown T."/>
            <person name="Cohen L."/>
        </authorList>
    </citation>
    <scope>NUCLEOTIDE SEQUENCE</scope>
    <source>
        <strain evidence="6">CCMP1594</strain>
    </source>
</reference>
<dbReference type="PANTHER" id="PTHR13244">
    <property type="entry name" value="ZINC FINGER MYND DOMAIN CONTAINING PROTEIN 10"/>
    <property type="match status" value="1"/>
</dbReference>
<keyword evidence="2 4" id="KW-0863">Zinc-finger</keyword>
<name>A0A7S4GB43_9EUGL</name>
<dbReference type="PANTHER" id="PTHR13244:SF7">
    <property type="entry name" value="ZINC FINGER MYND DOMAIN-CONTAINING PROTEIN 10"/>
    <property type="match status" value="1"/>
</dbReference>
<evidence type="ECO:0000256" key="3">
    <source>
        <dbReference type="ARBA" id="ARBA00022833"/>
    </source>
</evidence>
<dbReference type="GO" id="GO:0005737">
    <property type="term" value="C:cytoplasm"/>
    <property type="evidence" value="ECO:0007669"/>
    <property type="project" value="TreeGrafter"/>
</dbReference>
<proteinExistence type="predicted"/>
<dbReference type="SUPFAM" id="SSF144232">
    <property type="entry name" value="HIT/MYND zinc finger-like"/>
    <property type="match status" value="2"/>
</dbReference>
<evidence type="ECO:0000259" key="5">
    <source>
        <dbReference type="PROSITE" id="PS50865"/>
    </source>
</evidence>
<sequence>MDFKSYCSREDNMPPLWPHAPLWPFDPEVKRQVLQQLGPLNQGGLAEFMTHNYVQQRTLDARWAHMLHLKDEEEDSPAQPAVHWSERILKQSGWVLQDHLLASFGDGNITAEEFVSQCARSVGSGMDLAPEYTKPTETIRRRCGFCKAKCISECMCGEPYCSRDCQRKDWKEHRRLCETVFDNNQLAWPLTQIEFAKIHNADMARALGQGPTSRAECRIEDNTCAKCGTRLTKAKRCAKCKAVCYCSKECQTLHWKLHKKRCATLANAQHAVPVDV</sequence>
<dbReference type="PROSITE" id="PS50865">
    <property type="entry name" value="ZF_MYND_2"/>
    <property type="match status" value="2"/>
</dbReference>
<evidence type="ECO:0000256" key="1">
    <source>
        <dbReference type="ARBA" id="ARBA00022723"/>
    </source>
</evidence>
<protein>
    <recommendedName>
        <fullName evidence="5">MYND-type domain-containing protein</fullName>
    </recommendedName>
</protein>
<dbReference type="Gene3D" id="6.10.140.2220">
    <property type="match status" value="2"/>
</dbReference>
<feature type="domain" description="MYND-type" evidence="5">
    <location>
        <begin position="143"/>
        <end position="177"/>
    </location>
</feature>
<keyword evidence="1" id="KW-0479">Metal-binding</keyword>